<keyword evidence="8" id="KW-0812">Transmembrane</keyword>
<keyword evidence="5 6" id="KW-0326">Glycosidase</keyword>
<gene>
    <name evidence="10" type="ORF">GH885_12680</name>
</gene>
<dbReference type="PROSITE" id="PS51910">
    <property type="entry name" value="GH18_2"/>
    <property type="match status" value="1"/>
</dbReference>
<reference evidence="10 11" key="1">
    <citation type="submission" date="2019-10" db="EMBL/GenBank/DDBJ databases">
        <title>Gracilibacillus salitolerans sp. nov., a moderate halophile isolated from a saline soil in northwest China.</title>
        <authorList>
            <person name="Gan L."/>
        </authorList>
    </citation>
    <scope>NUCLEOTIDE SEQUENCE [LARGE SCALE GENOMIC DNA]</scope>
    <source>
        <strain evidence="10 11">TP2-8</strain>
    </source>
</reference>
<dbReference type="CDD" id="cd06548">
    <property type="entry name" value="GH18_chitinase"/>
    <property type="match status" value="1"/>
</dbReference>
<feature type="domain" description="GH18" evidence="9">
    <location>
        <begin position="43"/>
        <end position="448"/>
    </location>
</feature>
<dbReference type="AlphaFoldDB" id="A0A6N7R1P6"/>
<dbReference type="GO" id="GO:0008843">
    <property type="term" value="F:endochitinase activity"/>
    <property type="evidence" value="ECO:0007669"/>
    <property type="project" value="UniProtKB-EC"/>
</dbReference>
<feature type="compositionally biased region" description="Basic and acidic residues" evidence="7">
    <location>
        <begin position="660"/>
        <end position="672"/>
    </location>
</feature>
<keyword evidence="4" id="KW-0119">Carbohydrate metabolism</keyword>
<protein>
    <recommendedName>
        <fullName evidence="2">chitinase</fullName>
        <ecNumber evidence="2">3.2.1.14</ecNumber>
    </recommendedName>
</protein>
<dbReference type="InterPro" id="IPR017853">
    <property type="entry name" value="GH"/>
</dbReference>
<dbReference type="GO" id="GO:0006032">
    <property type="term" value="P:chitin catabolic process"/>
    <property type="evidence" value="ECO:0007669"/>
    <property type="project" value="UniProtKB-KW"/>
</dbReference>
<dbReference type="PANTHER" id="PTHR11177">
    <property type="entry name" value="CHITINASE"/>
    <property type="match status" value="1"/>
</dbReference>
<feature type="compositionally biased region" description="Polar residues" evidence="7">
    <location>
        <begin position="673"/>
        <end position="690"/>
    </location>
</feature>
<keyword evidence="4" id="KW-0624">Polysaccharide degradation</keyword>
<evidence type="ECO:0000256" key="7">
    <source>
        <dbReference type="SAM" id="MobiDB-lite"/>
    </source>
</evidence>
<feature type="transmembrane region" description="Helical" evidence="8">
    <location>
        <begin position="12"/>
        <end position="30"/>
    </location>
</feature>
<keyword evidence="4" id="KW-0146">Chitin degradation</keyword>
<dbReference type="SMART" id="SM00636">
    <property type="entry name" value="Glyco_18"/>
    <property type="match status" value="1"/>
</dbReference>
<keyword evidence="11" id="KW-1185">Reference proteome</keyword>
<evidence type="ECO:0000256" key="4">
    <source>
        <dbReference type="ARBA" id="ARBA00023024"/>
    </source>
</evidence>
<dbReference type="EMBL" id="WJEE01000027">
    <property type="protein sequence ID" value="MRI67190.1"/>
    <property type="molecule type" value="Genomic_DNA"/>
</dbReference>
<dbReference type="Gene3D" id="3.10.50.10">
    <property type="match status" value="1"/>
</dbReference>
<dbReference type="Pfam" id="PF00704">
    <property type="entry name" value="Glyco_hydro_18"/>
    <property type="match status" value="1"/>
</dbReference>
<evidence type="ECO:0000256" key="6">
    <source>
        <dbReference type="RuleBase" id="RU000489"/>
    </source>
</evidence>
<organism evidence="10 11">
    <name type="scientific">Gracilibacillus thailandensis</name>
    <dbReference type="NCBI Taxonomy" id="563735"/>
    <lineage>
        <taxon>Bacteria</taxon>
        <taxon>Bacillati</taxon>
        <taxon>Bacillota</taxon>
        <taxon>Bacilli</taxon>
        <taxon>Bacillales</taxon>
        <taxon>Bacillaceae</taxon>
        <taxon>Gracilibacillus</taxon>
    </lineage>
</organism>
<dbReference type="Gene3D" id="3.20.20.80">
    <property type="entry name" value="Glycosidases"/>
    <property type="match status" value="1"/>
</dbReference>
<proteinExistence type="predicted"/>
<evidence type="ECO:0000256" key="2">
    <source>
        <dbReference type="ARBA" id="ARBA00012729"/>
    </source>
</evidence>
<dbReference type="PANTHER" id="PTHR11177:SF317">
    <property type="entry name" value="CHITINASE 12-RELATED"/>
    <property type="match status" value="1"/>
</dbReference>
<sequence>MKGKLQHVMKWLVSGCVAIVIVAVGLLFLATEEMTASESADDYRVVGYYTQWSTYGRDYQAVDIDASKLTHIVYAFADYCWEGEGHADTTDCEGVTNGTVVSADPWADYQNPNVLGLTEEELEDWDRNFYGNLGGLAILKDENPGLRTLLSIGGWTFSKNFSHIAASEDTRETFAKSAVAFMRKYEMDGVDIDWEYPVSGGQEGNVHRPEDKENHTLLLQAIRDQLDKAEEEDGKEYELAIASSANPSYLENNEMEKIAEIVDFIDIMTYDFNGSWQSTSAHNAPLFADPAAMDAGVPDTDVFNVDTAIEGHLNAGVPANKLVMGLPFYGRSWADCDNADDSPNGGYYQNCQGAGDGTWEPGVYDYDDIMANKLTDEQYTAYWNDVSKVPYLFNEETGEFITYDDERSIANKIAYLENRQLGGAMIWELSADRESRLLSVIFNEFTNGTTPPEPTPPDDGTVKDIAELEISDNQYMYTNSSNQESIVINASLLEELQEDYELVIDYKDIAIEVPVALLQKEENITFQFAEAGEEINNKHNNQVSSIYDLKILAGEEVMADFGEHQVTLTFTVNEDKIENWDQLVVYLLEENGEKQKEIDVEYDNEQQIVMAEVAHFSLYGVFENSTPDEEQTEDEKEGNESEIDNEEKTTEEPSTNNTDQDDKNDGNNEKESTTSPQSQNEQTEGQPLPDTATNQFDFLLIGLLLITGGSIVFFVSKLRRYY</sequence>
<name>A0A6N7R1P6_9BACI</name>
<comment type="caution">
    <text evidence="10">The sequence shown here is derived from an EMBL/GenBank/DDBJ whole genome shotgun (WGS) entry which is preliminary data.</text>
</comment>
<evidence type="ECO:0000313" key="11">
    <source>
        <dbReference type="Proteomes" id="UP000435187"/>
    </source>
</evidence>
<evidence type="ECO:0000256" key="1">
    <source>
        <dbReference type="ARBA" id="ARBA00000822"/>
    </source>
</evidence>
<dbReference type="Proteomes" id="UP000435187">
    <property type="component" value="Unassembled WGS sequence"/>
</dbReference>
<dbReference type="InterPro" id="IPR050314">
    <property type="entry name" value="Glycosyl_Hydrlase_18"/>
</dbReference>
<accession>A0A6N7R1P6</accession>
<dbReference type="InterPro" id="IPR001579">
    <property type="entry name" value="Glyco_hydro_18_chit_AS"/>
</dbReference>
<dbReference type="PROSITE" id="PS01095">
    <property type="entry name" value="GH18_1"/>
    <property type="match status" value="1"/>
</dbReference>
<comment type="catalytic activity">
    <reaction evidence="1">
        <text>Random endo-hydrolysis of N-acetyl-beta-D-glucosaminide (1-&gt;4)-beta-linkages in chitin and chitodextrins.</text>
        <dbReference type="EC" id="3.2.1.14"/>
    </reaction>
</comment>
<keyword evidence="8" id="KW-0472">Membrane</keyword>
<dbReference type="InterPro" id="IPR011583">
    <property type="entry name" value="Chitinase_II/V-like_cat"/>
</dbReference>
<dbReference type="RefSeq" id="WP_153835795.1">
    <property type="nucleotide sequence ID" value="NZ_JBHUMW010000082.1"/>
</dbReference>
<feature type="compositionally biased region" description="Acidic residues" evidence="7">
    <location>
        <begin position="626"/>
        <end position="645"/>
    </location>
</feature>
<evidence type="ECO:0000256" key="3">
    <source>
        <dbReference type="ARBA" id="ARBA00022801"/>
    </source>
</evidence>
<dbReference type="InterPro" id="IPR001223">
    <property type="entry name" value="Glyco_hydro18_cat"/>
</dbReference>
<evidence type="ECO:0000256" key="8">
    <source>
        <dbReference type="SAM" id="Phobius"/>
    </source>
</evidence>
<feature type="region of interest" description="Disordered" evidence="7">
    <location>
        <begin position="624"/>
        <end position="690"/>
    </location>
</feature>
<keyword evidence="3 6" id="KW-0378">Hydrolase</keyword>
<dbReference type="EC" id="3.2.1.14" evidence="2"/>
<evidence type="ECO:0000256" key="5">
    <source>
        <dbReference type="ARBA" id="ARBA00023295"/>
    </source>
</evidence>
<dbReference type="GO" id="GO:0005975">
    <property type="term" value="P:carbohydrate metabolic process"/>
    <property type="evidence" value="ECO:0007669"/>
    <property type="project" value="InterPro"/>
</dbReference>
<keyword evidence="8" id="KW-1133">Transmembrane helix</keyword>
<dbReference type="GO" id="GO:0008061">
    <property type="term" value="F:chitin binding"/>
    <property type="evidence" value="ECO:0007669"/>
    <property type="project" value="InterPro"/>
</dbReference>
<evidence type="ECO:0000313" key="10">
    <source>
        <dbReference type="EMBL" id="MRI67190.1"/>
    </source>
</evidence>
<evidence type="ECO:0000259" key="9">
    <source>
        <dbReference type="PROSITE" id="PS51910"/>
    </source>
</evidence>
<feature type="transmembrane region" description="Helical" evidence="8">
    <location>
        <begin position="698"/>
        <end position="716"/>
    </location>
</feature>
<dbReference type="SUPFAM" id="SSF51445">
    <property type="entry name" value="(Trans)glycosidases"/>
    <property type="match status" value="1"/>
</dbReference>
<dbReference type="SUPFAM" id="SSF54556">
    <property type="entry name" value="Chitinase insertion domain"/>
    <property type="match status" value="1"/>
</dbReference>
<dbReference type="InterPro" id="IPR029070">
    <property type="entry name" value="Chitinase_insertion_sf"/>
</dbReference>